<feature type="compositionally biased region" description="Basic and acidic residues" evidence="1">
    <location>
        <begin position="416"/>
        <end position="426"/>
    </location>
</feature>
<gene>
    <name evidence="3" type="ORF">SHERM_17541</name>
</gene>
<dbReference type="EMBL" id="CACSLK010017620">
    <property type="protein sequence ID" value="CAA0818650.1"/>
    <property type="molecule type" value="Genomic_DNA"/>
</dbReference>
<feature type="region of interest" description="Disordered" evidence="1">
    <location>
        <begin position="82"/>
        <end position="110"/>
    </location>
</feature>
<dbReference type="Pfam" id="PF13020">
    <property type="entry name" value="NOV_C"/>
    <property type="match status" value="1"/>
</dbReference>
<accession>A0A9N7R8N7</accession>
<reference evidence="3" key="1">
    <citation type="submission" date="2019-12" db="EMBL/GenBank/DDBJ databases">
        <authorList>
            <person name="Scholes J."/>
        </authorList>
    </citation>
    <scope>NUCLEOTIDE SEQUENCE</scope>
</reference>
<evidence type="ECO:0000259" key="2">
    <source>
        <dbReference type="Pfam" id="PF13020"/>
    </source>
</evidence>
<keyword evidence="3" id="KW-0418">Kinase</keyword>
<proteinExistence type="predicted"/>
<dbReference type="Proteomes" id="UP001153555">
    <property type="component" value="Unassembled WGS sequence"/>
</dbReference>
<dbReference type="GO" id="GO:0005634">
    <property type="term" value="C:nucleus"/>
    <property type="evidence" value="ECO:0007669"/>
    <property type="project" value="TreeGrafter"/>
</dbReference>
<sequence length="2697" mass="303191">MYGQPPPSRSGGGRRRGREVAQPPQQQQIPVTSNIFPHPSFFVPQQNPAFLPPLYPFVQNPTTFPQVQQPFPYSNFSYQMIPDNSNFQDPMTDGSSNSKSPQQHEKKKHVGEMVEKFDKAAMMAWKDLLKLDDNVSAWKVSQSALLKVKAESWESLGLQMQQVPSLNRLLVVEGKINMFIHCFVSARRITSLYDLEVAICESEGVGRFEELELGPLLRHPLVVHYFSVNSEITEVYRITTEEIISYLCEFIDTHKRKKIKADIFLDFISKKKSVSGREKLSVCIQNFGAYVDHIERARQSEDRVLEKCYEKMKTESAKKSKRPLFSSQKKELDDHFTAIAQRMESFSSVNTQFCGKHIRFTSSSDDNSSDDDDESEANENVDNWNQKNTESNCSLSLPNVRSDRGSGCPYPSASEEMTRLGLKNEVESSPYTPVGGIRSNADNEHPRRKRRCENTCSSASLAAKKCKGEKNNEDPKNEGSGLRGTGGHSPSIESLKMFFTTWKEACRVNTADEVVLERMLQFYNAKWKKRAREMFKLYPFCGLLHAAVTFIKFGMSDHMYDTFQTLSQQDVDGKKSESSPDYISIDVEPAKKDVAVSAELLRAHKRDASAQDIAKKVCGYLENDISCYKGTSLENKLRLFRTLSQCEGWLTEQYGVEKFESLGYGEYLIFVEKYLHLLPQALQKCIGGDISENVSLEAHLLPVQLEVLLSQALDSLRENESINMLNVSELLAKQFPSVCFKLGNGDLKTNRPDMLREKRQSLSSSSVLFSVPLSRLNRVRDSAAQNGQKVEETSEFAYNTTVEGMVAAFTTKDAVEAILKAPMMIDLNMWLHWDVLYAPSLGSIVEWLLKEVNTKDLLCLITKDGKVIRIDHSATVDSFLKVLIRGSSFETAVQLLSLIVLYGGENNVPQSLLKCYARQGFEVIIDNYLLLELHNGKNPLIHGKLSSDQHTAGESTSRDVVSKSLNNRSILTRATPVMARFVLECLSYLPIEFCRFAADVLITGLQSFVSNAPAAVLSQCNQIKQRLMLHEVGMSLGLMEWVQDYQSFCSSAGTGFSSELTSLDVANPDISKTSVVGQGELEKHLSSGGMSVSCDERVSVEADSVKLFHECQAGSSEYQLPPNNLSGGDPVRVIESIRREEFGIDTSLSAVENNMLEKQHARLGRALHCLSQELYSQDSHFLLELVQNADDNIYPKNVEPTLTFILREEGIIVLNNEEGFSAKNIRALCDVGNSTKIGHSAGYIGKKGIGFKSVFRVTDAPEIHSNGFHIKFDITEGQIGFVLPTVIPPCDIDLYARLAATDDDHVDRNLWNTCIVLPFRPKMVEGFAMNHILSMFSDLHPSLLLFLHRLRCIKFRNLIDHSLIVMRRKVLDDGIVEVALGNEKMTWFVVSQKLRADAIRSDVQTTEISIAFTLQENSDGGYAPILNQQPVFAFLPLRTYGLKFILQGDFVLPSSREEVDGNSPWNQWLLSEFPDLFVSAERSFCALPCYRGIPGKAITVFMSFIPLVGEVHGFFSSLPRMIISKLRMSDCLILEGDEIKWAPPCKVLRNWTEQTRDLLPDSLLREHLGLGYLNKDIVLSDSLAKALGVEEYGPKILLGVISSLCCSDNGLKSVGISWLCSWFNAVYMMSSQFLMQTTPSVVSEFDWITNLQKIPFIPLSDGKYSSLDEGTIWLHSEPVSQDINDERLLKAFPKLYAKLRIVSPDLLGASSCSDTTIKENVTKMLYKIGVQQLSVHDVVKVQIIPAISDEKNATGQKELMIEYLAFAMFHLQSSCMTCSLERASIIAELQEKALILTNYGFKRTSEVPIHFSQEFENPVDMSRLITGMDMRWHEIDAAYVKHSISKSISGGVLKWRNFLKEIGITDFVQVVQVEKSVADISLADKKDVVHVKDIIMSTDVIAKNWESEELFQLLTRLSSKHDKEKSKYLLEILDRLWNDYFSDKVTGYYIGFAGEHKPFKSSLLTILQDTPWVASNVDNKLFYPKDLFHDCVAINSVLGGNAPYTIPKVVSEKLLADIGFRTEVTVDDAISVLKLWRQSESPLKTSLLQMSNFYSFLWKASSSSKMQVLEELRSGPFIFVPNTLSSSEEAVVPGALLSPQEVYWHDTIGIVDQTKSTHSQCVRSIVSPQRIMLHSFYPNLHDFFVNECGVDESPSLCSYLQILLQLSTIALPHQAAKKVCEVFLLWDNALKSGSLSLDDVVYLKESLQEKKYAILPTRQDKWVSLHPSYGVVCWCDDNDLGREFRHLHSIEFLHFGESTEEEKQSLQVKVSAIMQGLGIPALSEIVTRESICHGPSDSSSIFSLVNWVFPYAQRYIHNAYPDKYSELKQSSFENIRRLKIVVVENLFFRNVIKKGGLKSKKRHQCKCLLQDTTLYCRRDSDPHSIFLELTHLVLDQAPNLQFANFLHMITTMAESGSTEEQVEFFILNSQRVPKIPNEEPTWSLSPIDATPLENVLPLNADQQNPSEPKRPGAINSTWPPANWKTAPGFDSVRSKSKRTAVPKNEGESVTPENILEKSSASSPPGEILSIPVEVETLEPELQAELTLPNATLQVHLNSGSGERGKGQVSAMRQQAILTGRLGEHVAFEYFVGKLGEGAVNWVNENNETGLPYDIVVEGQGEEKKEYVEVKATKSNKKNWFLISMKEWQFAVEKGESYSIAYVVLGDNNKMARVTVYKNPARLCQLGNLRLAVVVPKE</sequence>
<dbReference type="PANTHER" id="PTHR32387:SF0">
    <property type="entry name" value="PROTEIN NO VEIN"/>
    <property type="match status" value="1"/>
</dbReference>
<name>A0A9N7R8N7_STRHE</name>
<dbReference type="GO" id="GO:0010305">
    <property type="term" value="P:leaf vascular tissue pattern formation"/>
    <property type="evidence" value="ECO:0007669"/>
    <property type="project" value="TreeGrafter"/>
</dbReference>
<evidence type="ECO:0000313" key="4">
    <source>
        <dbReference type="Proteomes" id="UP001153555"/>
    </source>
</evidence>
<feature type="region of interest" description="Disordered" evidence="1">
    <location>
        <begin position="2458"/>
        <end position="2526"/>
    </location>
</feature>
<feature type="domain" description="Protein NO VEIN C-terminal" evidence="2">
    <location>
        <begin position="2582"/>
        <end position="2668"/>
    </location>
</feature>
<feature type="region of interest" description="Disordered" evidence="1">
    <location>
        <begin position="464"/>
        <end position="488"/>
    </location>
</feature>
<dbReference type="GO" id="GO:0009793">
    <property type="term" value="P:embryo development ending in seed dormancy"/>
    <property type="evidence" value="ECO:0007669"/>
    <property type="project" value="TreeGrafter"/>
</dbReference>
<feature type="region of interest" description="Disordered" evidence="1">
    <location>
        <begin position="360"/>
        <end position="449"/>
    </location>
</feature>
<feature type="compositionally biased region" description="Acidic residues" evidence="1">
    <location>
        <begin position="367"/>
        <end position="379"/>
    </location>
</feature>
<dbReference type="SUPFAM" id="SSF55874">
    <property type="entry name" value="ATPase domain of HSP90 chaperone/DNA topoisomerase II/histidine kinase"/>
    <property type="match status" value="1"/>
</dbReference>
<dbReference type="GO" id="GO:0016301">
    <property type="term" value="F:kinase activity"/>
    <property type="evidence" value="ECO:0007669"/>
    <property type="project" value="UniProtKB-KW"/>
</dbReference>
<dbReference type="InterPro" id="IPR036890">
    <property type="entry name" value="HATPase_C_sf"/>
</dbReference>
<protein>
    <submittedName>
        <fullName evidence="3">Histidine kinase-- DNA gyrase B-- and HSP90-like ATPase family protein</fullName>
    </submittedName>
</protein>
<dbReference type="PANTHER" id="PTHR32387">
    <property type="entry name" value="WU:FJ29H11"/>
    <property type="match status" value="1"/>
</dbReference>
<dbReference type="OrthoDB" id="1262810at2759"/>
<feature type="compositionally biased region" description="Polar residues" evidence="1">
    <location>
        <begin position="381"/>
        <end position="399"/>
    </location>
</feature>
<dbReference type="NCBIfam" id="NF047352">
    <property type="entry name" value="P_loop_sacsin"/>
    <property type="match status" value="1"/>
</dbReference>
<organism evidence="3 4">
    <name type="scientific">Striga hermonthica</name>
    <name type="common">Purple witchweed</name>
    <name type="synonym">Buchnera hermonthica</name>
    <dbReference type="NCBI Taxonomy" id="68872"/>
    <lineage>
        <taxon>Eukaryota</taxon>
        <taxon>Viridiplantae</taxon>
        <taxon>Streptophyta</taxon>
        <taxon>Embryophyta</taxon>
        <taxon>Tracheophyta</taxon>
        <taxon>Spermatophyta</taxon>
        <taxon>Magnoliopsida</taxon>
        <taxon>eudicotyledons</taxon>
        <taxon>Gunneridae</taxon>
        <taxon>Pentapetalae</taxon>
        <taxon>asterids</taxon>
        <taxon>lamiids</taxon>
        <taxon>Lamiales</taxon>
        <taxon>Orobanchaceae</taxon>
        <taxon>Buchnereae</taxon>
        <taxon>Striga</taxon>
    </lineage>
</organism>
<evidence type="ECO:0000256" key="1">
    <source>
        <dbReference type="SAM" id="MobiDB-lite"/>
    </source>
</evidence>
<keyword evidence="3" id="KW-0808">Transferase</keyword>
<dbReference type="InterPro" id="IPR024975">
    <property type="entry name" value="NOV_C"/>
</dbReference>
<feature type="region of interest" description="Disordered" evidence="1">
    <location>
        <begin position="1"/>
        <end position="31"/>
    </location>
</feature>
<dbReference type="InterPro" id="IPR052957">
    <property type="entry name" value="Auxin_embryo_med"/>
</dbReference>
<dbReference type="Gene3D" id="3.30.565.10">
    <property type="entry name" value="Histidine kinase-like ATPase, C-terminal domain"/>
    <property type="match status" value="1"/>
</dbReference>
<feature type="compositionally biased region" description="Polar residues" evidence="1">
    <location>
        <begin position="82"/>
        <end position="101"/>
    </location>
</feature>
<dbReference type="GO" id="GO:0048364">
    <property type="term" value="P:root development"/>
    <property type="evidence" value="ECO:0007669"/>
    <property type="project" value="TreeGrafter"/>
</dbReference>
<feature type="compositionally biased region" description="Basic and acidic residues" evidence="1">
    <location>
        <begin position="466"/>
        <end position="477"/>
    </location>
</feature>
<comment type="caution">
    <text evidence="3">The sequence shown here is derived from an EMBL/GenBank/DDBJ whole genome shotgun (WGS) entry which is preliminary data.</text>
</comment>
<keyword evidence="4" id="KW-1185">Reference proteome</keyword>
<evidence type="ECO:0000313" key="3">
    <source>
        <dbReference type="EMBL" id="CAA0818650.1"/>
    </source>
</evidence>